<dbReference type="InterPro" id="IPR011333">
    <property type="entry name" value="SKP1/BTB/POZ_sf"/>
</dbReference>
<dbReference type="Proteomes" id="UP000887578">
    <property type="component" value="Unplaced"/>
</dbReference>
<dbReference type="SMART" id="SM00225">
    <property type="entry name" value="BTB"/>
    <property type="match status" value="1"/>
</dbReference>
<dbReference type="PROSITE" id="PS50097">
    <property type="entry name" value="BTB"/>
    <property type="match status" value="1"/>
</dbReference>
<dbReference type="InterPro" id="IPR000210">
    <property type="entry name" value="BTB/POZ_dom"/>
</dbReference>
<dbReference type="WBParaSite" id="PDA_v2.g8311.t1">
    <property type="protein sequence ID" value="PDA_v2.g8311.t1"/>
    <property type="gene ID" value="PDA_v2.g8311"/>
</dbReference>
<dbReference type="Pfam" id="PF00651">
    <property type="entry name" value="BTB"/>
    <property type="match status" value="1"/>
</dbReference>
<evidence type="ECO:0000259" key="1">
    <source>
        <dbReference type="PROSITE" id="PS50097"/>
    </source>
</evidence>
<dbReference type="InterPro" id="IPR008974">
    <property type="entry name" value="TRAF-like"/>
</dbReference>
<dbReference type="Gene3D" id="3.30.710.10">
    <property type="entry name" value="Potassium Channel Kv1.1, Chain A"/>
    <property type="match status" value="1"/>
</dbReference>
<dbReference type="CDD" id="cd00121">
    <property type="entry name" value="MATH"/>
    <property type="match status" value="1"/>
</dbReference>
<evidence type="ECO:0000313" key="2">
    <source>
        <dbReference type="Proteomes" id="UP000887578"/>
    </source>
</evidence>
<dbReference type="GO" id="GO:0030163">
    <property type="term" value="P:protein catabolic process"/>
    <property type="evidence" value="ECO:0007669"/>
    <property type="project" value="UniProtKB-ARBA"/>
</dbReference>
<dbReference type="PANTHER" id="PTHR24413">
    <property type="entry name" value="SPECKLE-TYPE POZ PROTEIN"/>
    <property type="match status" value="1"/>
</dbReference>
<keyword evidence="2" id="KW-1185">Reference proteome</keyword>
<dbReference type="AlphaFoldDB" id="A0A914R9J9"/>
<dbReference type="SUPFAM" id="SSF49599">
    <property type="entry name" value="TRAF domain-like"/>
    <property type="match status" value="1"/>
</dbReference>
<name>A0A914R9J9_9BILA</name>
<dbReference type="Gene3D" id="2.60.210.10">
    <property type="entry name" value="Apoptosis, Tumor Necrosis Factor Receptor Associated Protein 2, Chain A"/>
    <property type="match status" value="1"/>
</dbReference>
<accession>A0A914R9J9</accession>
<dbReference type="InterPro" id="IPR002083">
    <property type="entry name" value="MATH/TRAF_dom"/>
</dbReference>
<feature type="domain" description="BTB" evidence="1">
    <location>
        <begin position="164"/>
        <end position="223"/>
    </location>
</feature>
<evidence type="ECO:0000313" key="3">
    <source>
        <dbReference type="WBParaSite" id="PDA_v2.g8311.t1"/>
    </source>
</evidence>
<dbReference type="SUPFAM" id="SSF54695">
    <property type="entry name" value="POZ domain"/>
    <property type="match status" value="1"/>
</dbReference>
<dbReference type="CDD" id="cd18186">
    <property type="entry name" value="BTB_POZ_ZBTB_KLHL-like"/>
    <property type="match status" value="1"/>
</dbReference>
<dbReference type="Pfam" id="PF22486">
    <property type="entry name" value="MATH_2"/>
    <property type="match status" value="1"/>
</dbReference>
<proteinExistence type="predicted"/>
<reference evidence="3" key="1">
    <citation type="submission" date="2022-11" db="UniProtKB">
        <authorList>
            <consortium name="WormBaseParasite"/>
        </authorList>
    </citation>
    <scope>IDENTIFICATION</scope>
</reference>
<sequence length="325" mass="37782">MNVFETEFVNECQIGMKWKLKETDLKNNVQQIGLKSKIFKANIPGVKYCLMLYPNGKNENEPNKVKIFLHLLFGMAKKVIADFSISVNSAKRGIDFIYEIYDKSFGWGRTFCTRDDLFDPDKKFFVNGIMEIELEGTLKSRGIKRKSPESLSLAKMLWENEEQKDLTIVTDDQKIKAHKWIICAHSPVFKAEMESGIKESIERKIEITDFSFEIVKIFVVYCYERVIENFINEENVYELLHFADKYDIQPLHNHLEQFMIQRLTELNVCKFANASVSANARALRECCICFLMKFVGKATVIDDSDELDSEICEEIGRRSFFSISK</sequence>
<protein>
    <submittedName>
        <fullName evidence="3">BTB domain-containing protein</fullName>
    </submittedName>
</protein>
<organism evidence="2 3">
    <name type="scientific">Panagrolaimus davidi</name>
    <dbReference type="NCBI Taxonomy" id="227884"/>
    <lineage>
        <taxon>Eukaryota</taxon>
        <taxon>Metazoa</taxon>
        <taxon>Ecdysozoa</taxon>
        <taxon>Nematoda</taxon>
        <taxon>Chromadorea</taxon>
        <taxon>Rhabditida</taxon>
        <taxon>Tylenchina</taxon>
        <taxon>Panagrolaimomorpha</taxon>
        <taxon>Panagrolaimoidea</taxon>
        <taxon>Panagrolaimidae</taxon>
        <taxon>Panagrolaimus</taxon>
    </lineage>
</organism>